<dbReference type="EMBL" id="ABJB010131568">
    <property type="status" value="NOT_ANNOTATED_CDS"/>
    <property type="molecule type" value="Genomic_DNA"/>
</dbReference>
<dbReference type="VEuPathDB" id="VectorBase:ISCW002429"/>
<reference evidence="3" key="2">
    <citation type="submission" date="2020-05" db="UniProtKB">
        <authorList>
            <consortium name="EnsemblMetazoa"/>
        </authorList>
    </citation>
    <scope>IDENTIFICATION</scope>
    <source>
        <strain evidence="3">wikel</strain>
    </source>
</reference>
<feature type="compositionally biased region" description="Low complexity" evidence="1">
    <location>
        <begin position="65"/>
        <end position="85"/>
    </location>
</feature>
<organism>
    <name type="scientific">Ixodes scapularis</name>
    <name type="common">Black-legged tick</name>
    <name type="synonym">Deer tick</name>
    <dbReference type="NCBI Taxonomy" id="6945"/>
    <lineage>
        <taxon>Eukaryota</taxon>
        <taxon>Metazoa</taxon>
        <taxon>Ecdysozoa</taxon>
        <taxon>Arthropoda</taxon>
        <taxon>Chelicerata</taxon>
        <taxon>Arachnida</taxon>
        <taxon>Acari</taxon>
        <taxon>Parasitiformes</taxon>
        <taxon>Ixodida</taxon>
        <taxon>Ixodoidea</taxon>
        <taxon>Ixodidae</taxon>
        <taxon>Ixodinae</taxon>
        <taxon>Ixodes</taxon>
    </lineage>
</organism>
<name>B7PDF2_IXOSC</name>
<keyword evidence="4" id="KW-1185">Reference proteome</keyword>
<dbReference type="EMBL" id="DS689851">
    <property type="protein sequence ID" value="EEC04624.1"/>
    <property type="molecule type" value="Genomic_DNA"/>
</dbReference>
<evidence type="ECO:0000313" key="4">
    <source>
        <dbReference type="Proteomes" id="UP000001555"/>
    </source>
</evidence>
<dbReference type="AlphaFoldDB" id="B7PDF2"/>
<accession>B7PDF2</accession>
<reference evidence="2 4" key="1">
    <citation type="submission" date="2008-03" db="EMBL/GenBank/DDBJ databases">
        <title>Annotation of Ixodes scapularis.</title>
        <authorList>
            <consortium name="Ixodes scapularis Genome Project Consortium"/>
            <person name="Caler E."/>
            <person name="Hannick L.I."/>
            <person name="Bidwell S."/>
            <person name="Joardar V."/>
            <person name="Thiagarajan M."/>
            <person name="Amedeo P."/>
            <person name="Galinsky K.J."/>
            <person name="Schobel S."/>
            <person name="Inman J."/>
            <person name="Hostetler J."/>
            <person name="Miller J."/>
            <person name="Hammond M."/>
            <person name="Megy K."/>
            <person name="Lawson D."/>
            <person name="Kodira C."/>
            <person name="Sutton G."/>
            <person name="Meyer J."/>
            <person name="Hill C.A."/>
            <person name="Birren B."/>
            <person name="Nene V."/>
            <person name="Collins F."/>
            <person name="Alarcon-Chaidez F."/>
            <person name="Wikel S."/>
            <person name="Strausberg R."/>
        </authorList>
    </citation>
    <scope>NUCLEOTIDE SEQUENCE [LARGE SCALE GENOMIC DNA]</scope>
    <source>
        <strain evidence="4">Wikel</strain>
        <strain evidence="2">Wikel colony</strain>
    </source>
</reference>
<evidence type="ECO:0000313" key="3">
    <source>
        <dbReference type="EnsemblMetazoa" id="ISCW002429-PA"/>
    </source>
</evidence>
<dbReference type="EMBL" id="ABJB010297462">
    <property type="status" value="NOT_ANNOTATED_CDS"/>
    <property type="molecule type" value="Genomic_DNA"/>
</dbReference>
<dbReference type="VEuPathDB" id="VectorBase:ISCI002429"/>
<feature type="compositionally biased region" description="Polar residues" evidence="1">
    <location>
        <begin position="12"/>
        <end position="21"/>
    </location>
</feature>
<dbReference type="EMBL" id="ABJB010834523">
    <property type="status" value="NOT_ANNOTATED_CDS"/>
    <property type="molecule type" value="Genomic_DNA"/>
</dbReference>
<feature type="compositionally biased region" description="Polar residues" evidence="1">
    <location>
        <begin position="97"/>
        <end position="117"/>
    </location>
</feature>
<evidence type="ECO:0000256" key="1">
    <source>
        <dbReference type="SAM" id="MobiDB-lite"/>
    </source>
</evidence>
<protein>
    <submittedName>
        <fullName evidence="2 3">Uncharacterized protein</fullName>
    </submittedName>
</protein>
<gene>
    <name evidence="2" type="ORF">IscW_ISCW002429</name>
</gene>
<dbReference type="HOGENOM" id="CLU_2087447_0_0_1"/>
<dbReference type="EnsemblMetazoa" id="ISCW002429-RA">
    <property type="protein sequence ID" value="ISCW002429-PA"/>
    <property type="gene ID" value="ISCW002429"/>
</dbReference>
<feature type="region of interest" description="Disordered" evidence="1">
    <location>
        <begin position="1"/>
        <end position="28"/>
    </location>
</feature>
<feature type="region of interest" description="Disordered" evidence="1">
    <location>
        <begin position="65"/>
        <end position="117"/>
    </location>
</feature>
<proteinExistence type="predicted"/>
<sequence length="117" mass="12733">MIRPCSPRATRRPSSGRTTATRRVESAWPDGCWTPAAWRETTASKANSNANRTEETLRAACPARRVRAGGPRRCTRPTSTRPGTRACPGRRRAWRGSTGTPRSRTASAPASPNSSRT</sequence>
<dbReference type="EMBL" id="ABJB010225677">
    <property type="status" value="NOT_ANNOTATED_CDS"/>
    <property type="molecule type" value="Genomic_DNA"/>
</dbReference>
<dbReference type="PaxDb" id="6945-B7PDF2"/>
<dbReference type="Proteomes" id="UP000001555">
    <property type="component" value="Unassembled WGS sequence"/>
</dbReference>
<evidence type="ECO:0000313" key="2">
    <source>
        <dbReference type="EMBL" id="EEC04624.1"/>
    </source>
</evidence>
<dbReference type="InParanoid" id="B7PDF2"/>